<dbReference type="SMART" id="SM00530">
    <property type="entry name" value="HTH_XRE"/>
    <property type="match status" value="1"/>
</dbReference>
<dbReference type="SUPFAM" id="SSF47413">
    <property type="entry name" value="lambda repressor-like DNA-binding domains"/>
    <property type="match status" value="1"/>
</dbReference>
<dbReference type="InterPro" id="IPR010982">
    <property type="entry name" value="Lambda_DNA-bd_dom_sf"/>
</dbReference>
<dbReference type="Gene3D" id="1.10.260.40">
    <property type="entry name" value="lambda repressor-like DNA-binding domains"/>
    <property type="match status" value="1"/>
</dbReference>
<evidence type="ECO:0000313" key="2">
    <source>
        <dbReference type="EMBL" id="MPN29962.1"/>
    </source>
</evidence>
<dbReference type="InterPro" id="IPR001387">
    <property type="entry name" value="Cro/C1-type_HTH"/>
</dbReference>
<reference evidence="2" key="1">
    <citation type="submission" date="2019-08" db="EMBL/GenBank/DDBJ databases">
        <authorList>
            <person name="Kucharzyk K."/>
            <person name="Murdoch R.W."/>
            <person name="Higgins S."/>
            <person name="Loffler F."/>
        </authorList>
    </citation>
    <scope>NUCLEOTIDE SEQUENCE</scope>
</reference>
<organism evidence="2">
    <name type="scientific">bioreactor metagenome</name>
    <dbReference type="NCBI Taxonomy" id="1076179"/>
    <lineage>
        <taxon>unclassified sequences</taxon>
        <taxon>metagenomes</taxon>
        <taxon>ecological metagenomes</taxon>
    </lineage>
</organism>
<gene>
    <name evidence="2" type="ORF">SDC9_177419</name>
</gene>
<dbReference type="AlphaFoldDB" id="A0A645GVB6"/>
<dbReference type="PROSITE" id="PS50943">
    <property type="entry name" value="HTH_CROC1"/>
    <property type="match status" value="1"/>
</dbReference>
<comment type="caution">
    <text evidence="2">The sequence shown here is derived from an EMBL/GenBank/DDBJ whole genome shotgun (WGS) entry which is preliminary data.</text>
</comment>
<dbReference type="Pfam" id="PF01381">
    <property type="entry name" value="HTH_3"/>
    <property type="match status" value="1"/>
</dbReference>
<dbReference type="GO" id="GO:0003677">
    <property type="term" value="F:DNA binding"/>
    <property type="evidence" value="ECO:0007669"/>
    <property type="project" value="InterPro"/>
</dbReference>
<evidence type="ECO:0000259" key="1">
    <source>
        <dbReference type="PROSITE" id="PS50943"/>
    </source>
</evidence>
<feature type="domain" description="HTH cro/C1-type" evidence="1">
    <location>
        <begin position="15"/>
        <end position="68"/>
    </location>
</feature>
<proteinExistence type="predicted"/>
<dbReference type="CDD" id="cd00093">
    <property type="entry name" value="HTH_XRE"/>
    <property type="match status" value="1"/>
</dbReference>
<protein>
    <recommendedName>
        <fullName evidence="1">HTH cro/C1-type domain-containing protein</fullName>
    </recommendedName>
</protein>
<dbReference type="EMBL" id="VSSQ01080898">
    <property type="protein sequence ID" value="MPN29962.1"/>
    <property type="molecule type" value="Genomic_DNA"/>
</dbReference>
<sequence>MRGPSKQLTPFGKMVAKALVDHSMTREQLAAEIGVCPQYLSSILNGTRSGRKYLQSIVAALALDPVKVERAYAA</sequence>
<accession>A0A645GVB6</accession>
<name>A0A645GVB6_9ZZZZ</name>